<evidence type="ECO:0008006" key="3">
    <source>
        <dbReference type="Google" id="ProtNLM"/>
    </source>
</evidence>
<dbReference type="Proteomes" id="UP001558474">
    <property type="component" value="Unassembled WGS sequence"/>
</dbReference>
<evidence type="ECO:0000313" key="2">
    <source>
        <dbReference type="Proteomes" id="UP001558474"/>
    </source>
</evidence>
<protein>
    <recommendedName>
        <fullName evidence="3">HNH endonuclease</fullName>
    </recommendedName>
</protein>
<dbReference type="EMBL" id="JBDLOU010000003">
    <property type="protein sequence ID" value="MEX3736967.1"/>
    <property type="molecule type" value="Genomic_DNA"/>
</dbReference>
<reference evidence="1 2" key="1">
    <citation type="submission" date="2024-04" db="EMBL/GenBank/DDBJ databases">
        <title>Genomic Markers of Mycobacteria.</title>
        <authorList>
            <person name="Soliman M.S."/>
            <person name="Elkholy A."/>
            <person name="Soliman N.S."/>
            <person name="Abbas A."/>
            <person name="Khayrat S."/>
            <person name="Shawky S."/>
        </authorList>
    </citation>
    <scope>NUCLEOTIDE SEQUENCE [LARGE SCALE GENOMIC DNA]</scope>
    <source>
        <strain evidence="1 2">Egy-CU-AM5</strain>
    </source>
</reference>
<sequence>MTTPTEPTNAELIAALIAADDHTATPSPRIWRNSVIPLARQLARAARIRALTDPKTTATEEPTA</sequence>
<dbReference type="RefSeq" id="WP_368572291.1">
    <property type="nucleotide sequence ID" value="NZ_JBDLOU010000003.1"/>
</dbReference>
<comment type="caution">
    <text evidence="1">The sequence shown here is derived from an EMBL/GenBank/DDBJ whole genome shotgun (WGS) entry which is preliminary data.</text>
</comment>
<evidence type="ECO:0000313" key="1">
    <source>
        <dbReference type="EMBL" id="MEX3736967.1"/>
    </source>
</evidence>
<organism evidence="1 2">
    <name type="scientific">Mycolicibacterium porcinum</name>
    <dbReference type="NCBI Taxonomy" id="39693"/>
    <lineage>
        <taxon>Bacteria</taxon>
        <taxon>Bacillati</taxon>
        <taxon>Actinomycetota</taxon>
        <taxon>Actinomycetes</taxon>
        <taxon>Mycobacteriales</taxon>
        <taxon>Mycobacteriaceae</taxon>
        <taxon>Mycolicibacterium</taxon>
    </lineage>
</organism>
<name>A0ABV3V739_9MYCO</name>
<accession>A0ABV3V739</accession>
<keyword evidence="2" id="KW-1185">Reference proteome</keyword>
<gene>
    <name evidence="1" type="ORF">ABFW12_01825</name>
</gene>
<proteinExistence type="predicted"/>